<dbReference type="SUPFAM" id="SSF51261">
    <property type="entry name" value="Duplicated hybrid motif"/>
    <property type="match status" value="1"/>
</dbReference>
<keyword evidence="5" id="KW-0808">Transferase</keyword>
<dbReference type="InterPro" id="IPR003352">
    <property type="entry name" value="PTS_EIIC"/>
</dbReference>
<proteinExistence type="predicted"/>
<evidence type="ECO:0000256" key="13">
    <source>
        <dbReference type="ARBA" id="ARBA00048931"/>
    </source>
</evidence>
<dbReference type="Pfam" id="PF02378">
    <property type="entry name" value="PTS_EIIC"/>
    <property type="match status" value="1"/>
</dbReference>
<keyword evidence="7 17" id="KW-0812">Transmembrane</keyword>
<keyword evidence="8" id="KW-0418">Kinase</keyword>
<protein>
    <recommendedName>
        <fullName evidence="14">PTS system sucrose-specific EIIBCA component</fullName>
        <ecNumber evidence="11">2.7.1.211</ecNumber>
    </recommendedName>
    <alternativeName>
        <fullName evidence="15">EIIBCA-Scr</fullName>
    </alternativeName>
</protein>
<evidence type="ECO:0000256" key="8">
    <source>
        <dbReference type="ARBA" id="ARBA00022777"/>
    </source>
</evidence>
<feature type="active site" description="Phosphocysteine intermediate; for EIIB activity" evidence="16">
    <location>
        <position position="30"/>
    </location>
</feature>
<evidence type="ECO:0000313" key="21">
    <source>
        <dbReference type="EMBL" id="RSU04722.1"/>
    </source>
</evidence>
<dbReference type="InterPro" id="IPR036878">
    <property type="entry name" value="Glu_permease_IIB"/>
</dbReference>
<evidence type="ECO:0000256" key="12">
    <source>
        <dbReference type="ARBA" id="ARBA00045139"/>
    </source>
</evidence>
<evidence type="ECO:0000256" key="3">
    <source>
        <dbReference type="ARBA" id="ARBA00022475"/>
    </source>
</evidence>
<keyword evidence="2" id="KW-0813">Transport</keyword>
<dbReference type="SUPFAM" id="SSF55604">
    <property type="entry name" value="Glucose permease domain IIB"/>
    <property type="match status" value="1"/>
</dbReference>
<dbReference type="OrthoDB" id="9769191at2"/>
<dbReference type="PROSITE" id="PS51103">
    <property type="entry name" value="PTS_EIIC_TYPE_1"/>
    <property type="match status" value="1"/>
</dbReference>
<keyword evidence="9 17" id="KW-1133">Transmembrane helix</keyword>
<evidence type="ECO:0000256" key="6">
    <source>
        <dbReference type="ARBA" id="ARBA00022683"/>
    </source>
</evidence>
<comment type="subcellular location">
    <subcellularLocation>
        <location evidence="1">Cell membrane</location>
        <topology evidence="1">Multi-pass membrane protein</topology>
    </subcellularLocation>
</comment>
<dbReference type="Pfam" id="PF00358">
    <property type="entry name" value="PTS_EIIA_1"/>
    <property type="match status" value="1"/>
</dbReference>
<keyword evidence="10 17" id="KW-0472">Membrane</keyword>
<evidence type="ECO:0000256" key="15">
    <source>
        <dbReference type="ARBA" id="ARBA00081008"/>
    </source>
</evidence>
<evidence type="ECO:0000256" key="11">
    <source>
        <dbReference type="ARBA" id="ARBA00044053"/>
    </source>
</evidence>
<keyword evidence="6" id="KW-0598">Phosphotransferase system</keyword>
<dbReference type="GO" id="GO:0009401">
    <property type="term" value="P:phosphoenolpyruvate-dependent sugar phosphotransferase system"/>
    <property type="evidence" value="ECO:0007669"/>
    <property type="project" value="UniProtKB-KW"/>
</dbReference>
<dbReference type="PANTHER" id="PTHR30175">
    <property type="entry name" value="PHOSPHOTRANSFERASE SYSTEM TRANSPORT PROTEIN"/>
    <property type="match status" value="1"/>
</dbReference>
<dbReference type="Gene3D" id="2.70.70.10">
    <property type="entry name" value="Glucose Permease (Domain IIA)"/>
    <property type="match status" value="1"/>
</dbReference>
<feature type="transmembrane region" description="Helical" evidence="17">
    <location>
        <begin position="288"/>
        <end position="312"/>
    </location>
</feature>
<dbReference type="GO" id="GO:0008982">
    <property type="term" value="F:protein-N(PI)-phosphohistidine-sugar phosphotransferase activity"/>
    <property type="evidence" value="ECO:0007669"/>
    <property type="project" value="InterPro"/>
</dbReference>
<feature type="domain" description="PTS EIIA type-1" evidence="18">
    <location>
        <begin position="504"/>
        <end position="608"/>
    </location>
</feature>
<dbReference type="InterPro" id="IPR001996">
    <property type="entry name" value="PTS_IIB_1"/>
</dbReference>
<dbReference type="FunFam" id="3.30.1360.60:FF:000001">
    <property type="entry name" value="PTS system glucose-specific IIBC component PtsG"/>
    <property type="match status" value="1"/>
</dbReference>
<evidence type="ECO:0000259" key="18">
    <source>
        <dbReference type="PROSITE" id="PS51093"/>
    </source>
</evidence>
<name>A0A430ABZ8_9ENTE</name>
<dbReference type="Gene3D" id="3.30.1360.60">
    <property type="entry name" value="Glucose permease domain IIB"/>
    <property type="match status" value="1"/>
</dbReference>
<sequence length="634" mass="67889">MRKLSKFKETATQVVEAIGGKENVVNAWHCVTRLRFNLKDKNNIPVDKIKKIPGVMGAQFSGDQFQVIIGNTVADVFEEVESIVGNSGSNEKTNTDEGFLSKLFDIISAIFTPIVPALAGTGLLKGFIALAVIFGWTTADSTSYQVLYGLADSVLYFLPFLLAVSTARKFRTSEYLALALAGAMMYPTYLNAAQQAMQASFTGGEAPAPWHMFGIIPLPLVSYASSVLPIIFSVVVLKYVVNWIKKWMPGSLTLMFTPMVALLITFPIAMVIIGPIGTYAGNFVGDGIAWLFEVGGPFAGLILGATFPLLVITGMHYSLAPISLTSYAKNGFENVVTPINSVTNMAQSGSAFAVALRTKDSSMRQIAVSSGISASIGITEPAMYGVNLKLKRPFYASLAGGGIAGGFSTFMNLKAYGGGGMPGLFSIPAFINDKDTMNVIWFIVALALSWALSFIFTLVLGFDEEIEKDEVVQESPVVAVNSIENNRIFSPLNGEIIPLNQVADETFAQELVGKGIAIIPSDNQVVAPISGVVKIFPESKHAIGILGDNGVEVLVHIGIDTIELGGEGFNLDVTVDSHIEKGQVLGTVDFDELRAKGVDVTTMVIVTNTANYTDVSPAQDNGVIYKEEEIVHII</sequence>
<feature type="transmembrane region" description="Helical" evidence="17">
    <location>
        <begin position="110"/>
        <end position="134"/>
    </location>
</feature>
<keyword evidence="4" id="KW-0762">Sugar transport</keyword>
<dbReference type="GO" id="GO:0005886">
    <property type="term" value="C:plasma membrane"/>
    <property type="evidence" value="ECO:0007669"/>
    <property type="project" value="UniProtKB-SubCell"/>
</dbReference>
<feature type="transmembrane region" description="Helical" evidence="17">
    <location>
        <begin position="252"/>
        <end position="276"/>
    </location>
</feature>
<feature type="transmembrane region" description="Helical" evidence="17">
    <location>
        <begin position="439"/>
        <end position="460"/>
    </location>
</feature>
<dbReference type="PROSITE" id="PS51098">
    <property type="entry name" value="PTS_EIIB_TYPE_1"/>
    <property type="match status" value="1"/>
</dbReference>
<dbReference type="NCBIfam" id="TIGR01995">
    <property type="entry name" value="PTS-II-ABC-beta"/>
    <property type="match status" value="1"/>
</dbReference>
<evidence type="ECO:0000256" key="7">
    <source>
        <dbReference type="ARBA" id="ARBA00022692"/>
    </source>
</evidence>
<dbReference type="Pfam" id="PF00367">
    <property type="entry name" value="PTS_EIIB"/>
    <property type="match status" value="1"/>
</dbReference>
<organism evidence="21 22">
    <name type="scientific">Vagococcus fessus</name>
    <dbReference type="NCBI Taxonomy" id="120370"/>
    <lineage>
        <taxon>Bacteria</taxon>
        <taxon>Bacillati</taxon>
        <taxon>Bacillota</taxon>
        <taxon>Bacilli</taxon>
        <taxon>Lactobacillales</taxon>
        <taxon>Enterococcaceae</taxon>
        <taxon>Vagococcus</taxon>
    </lineage>
</organism>
<evidence type="ECO:0000259" key="19">
    <source>
        <dbReference type="PROSITE" id="PS51098"/>
    </source>
</evidence>
<dbReference type="GO" id="GO:0016301">
    <property type="term" value="F:kinase activity"/>
    <property type="evidence" value="ECO:0007669"/>
    <property type="project" value="UniProtKB-KW"/>
</dbReference>
<feature type="domain" description="PTS EIIB type-1" evidence="19">
    <location>
        <begin position="8"/>
        <end position="90"/>
    </location>
</feature>
<evidence type="ECO:0000256" key="16">
    <source>
        <dbReference type="PROSITE-ProRule" id="PRU00421"/>
    </source>
</evidence>
<evidence type="ECO:0000256" key="14">
    <source>
        <dbReference type="ARBA" id="ARBA00074554"/>
    </source>
</evidence>
<dbReference type="InterPro" id="IPR001127">
    <property type="entry name" value="PTS_EIIA_1_perm"/>
</dbReference>
<dbReference type="InterPro" id="IPR011055">
    <property type="entry name" value="Dup_hybrid_motif"/>
</dbReference>
<feature type="transmembrane region" description="Helical" evidence="17">
    <location>
        <begin position="146"/>
        <end position="163"/>
    </location>
</feature>
<keyword evidence="22" id="KW-1185">Reference proteome</keyword>
<comment type="function">
    <text evidence="12">The phosphoenolpyruvate-dependent sugar phosphotransferase system (sugar PTS), a major carbohydrate active transport system, catalyzes the phosphorylation of incoming sugar substrates concomitantly with their translocation across the cell membrane. This system is involved in sucrose transport.</text>
</comment>
<dbReference type="PROSITE" id="PS00371">
    <property type="entry name" value="PTS_EIIA_TYPE_1_HIS"/>
    <property type="match status" value="1"/>
</dbReference>
<comment type="caution">
    <text evidence="21">The sequence shown here is derived from an EMBL/GenBank/DDBJ whole genome shotgun (WGS) entry which is preliminary data.</text>
</comment>
<evidence type="ECO:0000256" key="9">
    <source>
        <dbReference type="ARBA" id="ARBA00022989"/>
    </source>
</evidence>
<accession>A0A430ABZ8</accession>
<feature type="domain" description="PTS EIIC type-1" evidence="20">
    <location>
        <begin position="105"/>
        <end position="472"/>
    </location>
</feature>
<dbReference type="FunFam" id="2.70.70.10:FF:000001">
    <property type="entry name" value="PTS system glucose-specific IIA component"/>
    <property type="match status" value="1"/>
</dbReference>
<feature type="transmembrane region" description="Helical" evidence="17">
    <location>
        <begin position="175"/>
        <end position="192"/>
    </location>
</feature>
<feature type="transmembrane region" description="Helical" evidence="17">
    <location>
        <begin position="393"/>
        <end position="413"/>
    </location>
</feature>
<comment type="catalytic activity">
    <reaction evidence="13">
        <text>N(pros)-phospho-L-histidyl-[protein](out) + sucrose = sucrose 6(G)-phosphate(in) + L-histidyl-[protein]</text>
        <dbReference type="Rhea" id="RHEA:49236"/>
        <dbReference type="Rhea" id="RHEA-COMP:9745"/>
        <dbReference type="Rhea" id="RHEA-COMP:9746"/>
        <dbReference type="ChEBI" id="CHEBI:17992"/>
        <dbReference type="ChEBI" id="CHEBI:29979"/>
        <dbReference type="ChEBI" id="CHEBI:64837"/>
        <dbReference type="ChEBI" id="CHEBI:91002"/>
        <dbReference type="EC" id="2.7.1.211"/>
    </reaction>
</comment>
<dbReference type="InterPro" id="IPR050558">
    <property type="entry name" value="PTS_Sugar-Specific_Components"/>
</dbReference>
<evidence type="ECO:0000256" key="4">
    <source>
        <dbReference type="ARBA" id="ARBA00022597"/>
    </source>
</evidence>
<dbReference type="InterPro" id="IPR018113">
    <property type="entry name" value="PTrfase_EIIB_Cys"/>
</dbReference>
<dbReference type="InterPro" id="IPR011297">
    <property type="entry name" value="PTS_IIABC_b_glu"/>
</dbReference>
<dbReference type="PROSITE" id="PS01035">
    <property type="entry name" value="PTS_EIIB_TYPE_1_CYS"/>
    <property type="match status" value="1"/>
</dbReference>
<dbReference type="EMBL" id="NGJY01000001">
    <property type="protein sequence ID" value="RSU04722.1"/>
    <property type="molecule type" value="Genomic_DNA"/>
</dbReference>
<reference evidence="21 22" key="1">
    <citation type="submission" date="2017-05" db="EMBL/GenBank/DDBJ databases">
        <title>Vagococcus spp. assemblies.</title>
        <authorList>
            <person name="Gulvik C.A."/>
        </authorList>
    </citation>
    <scope>NUCLEOTIDE SEQUENCE [LARGE SCALE GENOMIC DNA]</scope>
    <source>
        <strain evidence="21 22">CCUG 41755</strain>
    </source>
</reference>
<dbReference type="EC" id="2.7.1.211" evidence="11"/>
<evidence type="ECO:0000256" key="17">
    <source>
        <dbReference type="SAM" id="Phobius"/>
    </source>
</evidence>
<dbReference type="GO" id="GO:0090589">
    <property type="term" value="F:protein-phosphocysteine-trehalose phosphotransferase system transporter activity"/>
    <property type="evidence" value="ECO:0007669"/>
    <property type="project" value="TreeGrafter"/>
</dbReference>
<dbReference type="InterPro" id="IPR013013">
    <property type="entry name" value="PTS_EIIC_1"/>
</dbReference>
<dbReference type="AlphaFoldDB" id="A0A430ABZ8"/>
<dbReference type="PROSITE" id="PS51093">
    <property type="entry name" value="PTS_EIIA_TYPE_1"/>
    <property type="match status" value="1"/>
</dbReference>
<gene>
    <name evidence="21" type="ORF">CBF31_01510</name>
</gene>
<dbReference type="GO" id="GO:0015771">
    <property type="term" value="P:trehalose transport"/>
    <property type="evidence" value="ECO:0007669"/>
    <property type="project" value="TreeGrafter"/>
</dbReference>
<evidence type="ECO:0000256" key="10">
    <source>
        <dbReference type="ARBA" id="ARBA00023136"/>
    </source>
</evidence>
<dbReference type="CDD" id="cd00212">
    <property type="entry name" value="PTS_IIB_glc"/>
    <property type="match status" value="1"/>
</dbReference>
<dbReference type="NCBIfam" id="TIGR00830">
    <property type="entry name" value="PTBA"/>
    <property type="match status" value="1"/>
</dbReference>
<dbReference type="Proteomes" id="UP000287101">
    <property type="component" value="Unassembled WGS sequence"/>
</dbReference>
<dbReference type="PANTHER" id="PTHR30175:SF1">
    <property type="entry name" value="PTS SYSTEM ARBUTIN-, CELLOBIOSE-, AND SALICIN-SPECIFIC EIIBC COMPONENT-RELATED"/>
    <property type="match status" value="1"/>
</dbReference>
<keyword evidence="3" id="KW-1003">Cell membrane</keyword>
<evidence type="ECO:0000256" key="1">
    <source>
        <dbReference type="ARBA" id="ARBA00004651"/>
    </source>
</evidence>
<evidence type="ECO:0000259" key="20">
    <source>
        <dbReference type="PROSITE" id="PS51103"/>
    </source>
</evidence>
<evidence type="ECO:0000256" key="2">
    <source>
        <dbReference type="ARBA" id="ARBA00022448"/>
    </source>
</evidence>
<evidence type="ECO:0000313" key="22">
    <source>
        <dbReference type="Proteomes" id="UP000287101"/>
    </source>
</evidence>
<feature type="transmembrane region" description="Helical" evidence="17">
    <location>
        <begin position="212"/>
        <end position="240"/>
    </location>
</feature>
<evidence type="ECO:0000256" key="5">
    <source>
        <dbReference type="ARBA" id="ARBA00022679"/>
    </source>
</evidence>